<organism evidence="1 2">
    <name type="scientific">Vaccinium darrowii</name>
    <dbReference type="NCBI Taxonomy" id="229202"/>
    <lineage>
        <taxon>Eukaryota</taxon>
        <taxon>Viridiplantae</taxon>
        <taxon>Streptophyta</taxon>
        <taxon>Embryophyta</taxon>
        <taxon>Tracheophyta</taxon>
        <taxon>Spermatophyta</taxon>
        <taxon>Magnoliopsida</taxon>
        <taxon>eudicotyledons</taxon>
        <taxon>Gunneridae</taxon>
        <taxon>Pentapetalae</taxon>
        <taxon>asterids</taxon>
        <taxon>Ericales</taxon>
        <taxon>Ericaceae</taxon>
        <taxon>Vaccinioideae</taxon>
        <taxon>Vaccinieae</taxon>
        <taxon>Vaccinium</taxon>
    </lineage>
</organism>
<evidence type="ECO:0000313" key="2">
    <source>
        <dbReference type="Proteomes" id="UP000828048"/>
    </source>
</evidence>
<name>A0ACB7X2V0_9ERIC</name>
<dbReference type="Proteomes" id="UP000828048">
    <property type="component" value="Chromosome 2"/>
</dbReference>
<accession>A0ACB7X2V0</accession>
<comment type="caution">
    <text evidence="1">The sequence shown here is derived from an EMBL/GenBank/DDBJ whole genome shotgun (WGS) entry which is preliminary data.</text>
</comment>
<proteinExistence type="predicted"/>
<reference evidence="1 2" key="1">
    <citation type="journal article" date="2021" name="Hortic Res">
        <title>High-quality reference genome and annotation aids understanding of berry development for evergreen blueberry (Vaccinium darrowii).</title>
        <authorList>
            <person name="Yu J."/>
            <person name="Hulse-Kemp A.M."/>
            <person name="Babiker E."/>
            <person name="Staton M."/>
        </authorList>
    </citation>
    <scope>NUCLEOTIDE SEQUENCE [LARGE SCALE GENOMIC DNA]</scope>
    <source>
        <strain evidence="2">cv. NJ 8807/NJ 8810</strain>
        <tissue evidence="1">Young leaf</tissue>
    </source>
</reference>
<dbReference type="EMBL" id="CM037152">
    <property type="protein sequence ID" value="KAH7835081.1"/>
    <property type="molecule type" value="Genomic_DNA"/>
</dbReference>
<evidence type="ECO:0000313" key="1">
    <source>
        <dbReference type="EMBL" id="KAH7835081.1"/>
    </source>
</evidence>
<keyword evidence="2" id="KW-1185">Reference proteome</keyword>
<sequence length="94" mass="10776">MIVRNGNEQKPLWRPWVSLLDREKLVVHITSGSKALDELLGGNETMAITKAFEAFGEFRSGKTHGTHALRYHTGNRTTWKNLVADIYFEDFVKE</sequence>
<gene>
    <name evidence="1" type="ORF">Vadar_022723</name>
</gene>
<protein>
    <submittedName>
        <fullName evidence="1">Uncharacterized protein</fullName>
    </submittedName>
</protein>